<dbReference type="AlphaFoldDB" id="A0A1J0AF16"/>
<feature type="chain" id="PRO_5027143621" description="Phosphate-binding protein" evidence="4">
    <location>
        <begin position="21"/>
        <end position="337"/>
    </location>
</feature>
<dbReference type="STRING" id="1188229.GlitD10_2182"/>
<dbReference type="EMBL" id="CP017675">
    <property type="protein sequence ID" value="APB34511.1"/>
    <property type="molecule type" value="Genomic_DNA"/>
</dbReference>
<evidence type="ECO:0000256" key="1">
    <source>
        <dbReference type="ARBA" id="ARBA00008725"/>
    </source>
</evidence>
<evidence type="ECO:0000313" key="7">
    <source>
        <dbReference type="Proteomes" id="UP000180235"/>
    </source>
</evidence>
<evidence type="ECO:0000256" key="2">
    <source>
        <dbReference type="ARBA" id="ARBA00022448"/>
    </source>
</evidence>
<dbReference type="GO" id="GO:0042301">
    <property type="term" value="F:phosphate ion binding"/>
    <property type="evidence" value="ECO:0007669"/>
    <property type="project" value="UniProtKB-UniRule"/>
</dbReference>
<organism evidence="6 7">
    <name type="scientific">Gloeomargarita lithophora Alchichica-D10</name>
    <dbReference type="NCBI Taxonomy" id="1188229"/>
    <lineage>
        <taxon>Bacteria</taxon>
        <taxon>Bacillati</taxon>
        <taxon>Cyanobacteriota</taxon>
        <taxon>Cyanophyceae</taxon>
        <taxon>Gloeomargaritales</taxon>
        <taxon>Gloeomargaritaceae</taxon>
        <taxon>Gloeomargarita</taxon>
    </lineage>
</organism>
<evidence type="ECO:0000256" key="4">
    <source>
        <dbReference type="RuleBase" id="RU367119"/>
    </source>
</evidence>
<accession>A0A1J0AF16</accession>
<dbReference type="KEGG" id="glt:GlitD10_2182"/>
<evidence type="ECO:0000256" key="3">
    <source>
        <dbReference type="ARBA" id="ARBA00022729"/>
    </source>
</evidence>
<name>A0A1J0AF16_9CYAN</name>
<dbReference type="Pfam" id="PF12849">
    <property type="entry name" value="PBP_like_2"/>
    <property type="match status" value="1"/>
</dbReference>
<evidence type="ECO:0000259" key="5">
    <source>
        <dbReference type="Pfam" id="PF12849"/>
    </source>
</evidence>
<dbReference type="FunFam" id="3.40.190.10:FF:000055">
    <property type="entry name" value="Phosphate ABC transporter, phosphate-binding protein"/>
    <property type="match status" value="1"/>
</dbReference>
<dbReference type="PANTHER" id="PTHR30570">
    <property type="entry name" value="PERIPLASMIC PHOSPHATE BINDING COMPONENT OF PHOSPHATE ABC TRANSPORTER"/>
    <property type="match status" value="1"/>
</dbReference>
<sequence length="337" mass="36767">MRTTTKFLALTAAVALTAGATGVGQVIAQGRPVVKVDGSSTVFPITEAMAEEFQKIKKGQVQVTVGVSGTGGGFKKFCNGETDISNASRPIAKREIDACRGKNITYLELPVAFDALTVVINPKNTWVKSLSPAQLKTMWQPAAQGKIRTWKQVDASFPDRPLRLFAPGVDSGTFDYFTEAINGKSRASRSDFTASEDDNVLVQGVTTDINGLAYFGFAYYEENAKRLKAVPIVNSQGRAILPTRKSVDDGSYNPLSRPIFIYVNAAAMRRPEVREFAEFYQRNAVKLVPPTGYVPLPSRAYAANLDIIRRGRTGTVFGGENRVGLTIDQLMKLERVN</sequence>
<comment type="function">
    <text evidence="4">Involved in the system for phosphate transport across the cytoplasmic membrane.</text>
</comment>
<gene>
    <name evidence="6" type="primary">pstS-4</name>
    <name evidence="6" type="ORF">GlitD10_2182</name>
</gene>
<dbReference type="PANTHER" id="PTHR30570:SF1">
    <property type="entry name" value="PHOSPHATE-BINDING PROTEIN PSTS"/>
    <property type="match status" value="1"/>
</dbReference>
<comment type="similarity">
    <text evidence="1 4">Belongs to the PstS family.</text>
</comment>
<keyword evidence="2 4" id="KW-0813">Transport</keyword>
<dbReference type="GO" id="GO:0006817">
    <property type="term" value="P:phosphate ion transport"/>
    <property type="evidence" value="ECO:0007669"/>
    <property type="project" value="UniProtKB-UniRule"/>
</dbReference>
<proteinExistence type="inferred from homology"/>
<dbReference type="NCBIfam" id="TIGR02136">
    <property type="entry name" value="ptsS_2"/>
    <property type="match status" value="1"/>
</dbReference>
<dbReference type="InterPro" id="IPR011862">
    <property type="entry name" value="Phos-bd"/>
</dbReference>
<feature type="signal peptide" evidence="4">
    <location>
        <begin position="1"/>
        <end position="20"/>
    </location>
</feature>
<keyword evidence="3 4" id="KW-0732">Signal</keyword>
<dbReference type="InterPro" id="IPR024370">
    <property type="entry name" value="PBP_domain"/>
</dbReference>
<dbReference type="Gene3D" id="3.40.190.10">
    <property type="entry name" value="Periplasmic binding protein-like II"/>
    <property type="match status" value="2"/>
</dbReference>
<evidence type="ECO:0000313" key="6">
    <source>
        <dbReference type="EMBL" id="APB34511.1"/>
    </source>
</evidence>
<dbReference type="OrthoDB" id="9790048at2"/>
<dbReference type="Proteomes" id="UP000180235">
    <property type="component" value="Chromosome"/>
</dbReference>
<keyword evidence="7" id="KW-1185">Reference proteome</keyword>
<dbReference type="CDD" id="cd13654">
    <property type="entry name" value="PBP2_phosphate_like_2"/>
    <property type="match status" value="1"/>
</dbReference>
<dbReference type="RefSeq" id="WP_071454939.1">
    <property type="nucleotide sequence ID" value="NZ_CP017675.1"/>
</dbReference>
<reference evidence="6 7" key="1">
    <citation type="submission" date="2016-10" db="EMBL/GenBank/DDBJ databases">
        <title>Description of Gloeomargarita lithophora gen. nov., sp. nov., a thylakoid-bearing basal-branching cyanobacterium with intracellular carbonates, and proposal for Gloeomargaritales ord. nov.</title>
        <authorList>
            <person name="Moreira D."/>
            <person name="Tavera R."/>
            <person name="Benzerara K."/>
            <person name="Skouri-Panet F."/>
            <person name="Couradeau E."/>
            <person name="Gerard E."/>
            <person name="Loussert C."/>
            <person name="Novelo E."/>
            <person name="Zivanovic Y."/>
            <person name="Lopez-Garcia P."/>
        </authorList>
    </citation>
    <scope>NUCLEOTIDE SEQUENCE [LARGE SCALE GENOMIC DNA]</scope>
    <source>
        <strain evidence="6 7">D10</strain>
    </source>
</reference>
<protein>
    <recommendedName>
        <fullName evidence="4">Phosphate-binding protein</fullName>
    </recommendedName>
</protein>
<keyword evidence="4" id="KW-0592">Phosphate transport</keyword>
<feature type="domain" description="PBP" evidence="5">
    <location>
        <begin position="20"/>
        <end position="280"/>
    </location>
</feature>
<dbReference type="InterPro" id="IPR050811">
    <property type="entry name" value="Phosphate_ABC_transporter"/>
</dbReference>
<dbReference type="SUPFAM" id="SSF53850">
    <property type="entry name" value="Periplasmic binding protein-like II"/>
    <property type="match status" value="1"/>
</dbReference>